<feature type="binding site" evidence="17">
    <location>
        <begin position="395"/>
        <end position="399"/>
    </location>
    <ligand>
        <name>AMP</name>
        <dbReference type="ChEBI" id="CHEBI:456215"/>
    </ligand>
</feature>
<feature type="binding site" evidence="18">
    <location>
        <position position="121"/>
    </location>
    <ligand>
        <name>K(+)</name>
        <dbReference type="ChEBI" id="CHEBI:29103"/>
    </ligand>
</feature>
<dbReference type="HAMAP" id="MF_01965">
    <property type="entry name" value="NADHX_dehydratase"/>
    <property type="match status" value="1"/>
</dbReference>
<proteinExistence type="inferred from homology"/>
<evidence type="ECO:0000256" key="7">
    <source>
        <dbReference type="ARBA" id="ARBA00022840"/>
    </source>
</evidence>
<evidence type="ECO:0000256" key="17">
    <source>
        <dbReference type="HAMAP-Rule" id="MF_01965"/>
    </source>
</evidence>
<feature type="domain" description="YjeF C-terminal" evidence="21">
    <location>
        <begin position="219"/>
        <end position="481"/>
    </location>
</feature>
<evidence type="ECO:0000313" key="24">
    <source>
        <dbReference type="Proteomes" id="UP000316199"/>
    </source>
</evidence>
<dbReference type="Proteomes" id="UP000316199">
    <property type="component" value="Unassembled WGS sequence"/>
</dbReference>
<evidence type="ECO:0000256" key="15">
    <source>
        <dbReference type="ARBA" id="ARBA00048238"/>
    </source>
</evidence>
<comment type="similarity">
    <text evidence="3 19">In the N-terminal section; belongs to the NnrE/AIBP family.</text>
</comment>
<evidence type="ECO:0000256" key="11">
    <source>
        <dbReference type="ARBA" id="ARBA00023235"/>
    </source>
</evidence>
<dbReference type="InterPro" id="IPR000631">
    <property type="entry name" value="CARKD"/>
</dbReference>
<evidence type="ECO:0000256" key="9">
    <source>
        <dbReference type="ARBA" id="ARBA00022958"/>
    </source>
</evidence>
<dbReference type="PROSITE" id="PS51383">
    <property type="entry name" value="YJEF_C_3"/>
    <property type="match status" value="1"/>
</dbReference>
<dbReference type="GO" id="GO:0046872">
    <property type="term" value="F:metal ion binding"/>
    <property type="evidence" value="ECO:0007669"/>
    <property type="project" value="UniProtKB-UniRule"/>
</dbReference>
<dbReference type="InterPro" id="IPR036652">
    <property type="entry name" value="YjeF_N_dom_sf"/>
</dbReference>
<feature type="binding site" evidence="18">
    <location>
        <position position="60"/>
    </location>
    <ligand>
        <name>K(+)</name>
        <dbReference type="ChEBI" id="CHEBI:29103"/>
    </ligand>
</feature>
<comment type="cofactor">
    <cofactor evidence="17">
        <name>Mg(2+)</name>
        <dbReference type="ChEBI" id="CHEBI:18420"/>
    </cofactor>
</comment>
<evidence type="ECO:0000256" key="3">
    <source>
        <dbReference type="ARBA" id="ARBA00006001"/>
    </source>
</evidence>
<dbReference type="InterPro" id="IPR001763">
    <property type="entry name" value="Rhodanese-like_dom"/>
</dbReference>
<comment type="similarity">
    <text evidence="4 19">In the C-terminal section; belongs to the NnrD/CARKD family.</text>
</comment>
<dbReference type="InterPro" id="IPR017953">
    <property type="entry name" value="Carbohydrate_kinase_pred_CS"/>
</dbReference>
<dbReference type="NCBIfam" id="TIGR00196">
    <property type="entry name" value="yjeF_cterm"/>
    <property type="match status" value="1"/>
</dbReference>
<dbReference type="EC" id="4.2.1.136" evidence="19"/>
<comment type="similarity">
    <text evidence="17">Belongs to the NnrD/CARKD family.</text>
</comment>
<comment type="catalytic activity">
    <reaction evidence="2 18 19">
        <text>(6R)-NADPHX = (6S)-NADPHX</text>
        <dbReference type="Rhea" id="RHEA:32227"/>
        <dbReference type="ChEBI" id="CHEBI:64076"/>
        <dbReference type="ChEBI" id="CHEBI:64077"/>
        <dbReference type="EC" id="5.1.99.6"/>
    </reaction>
</comment>
<sequence>MNNYLYTAEQQKNIEEKSNKELGISDLTLMRRAAEAVIEEALSRWSKLRKVVVYCGSGKNAGDGFIVAGLLANRGIAVKVVLVGETKKFGLEAIAAMRFCEHTDAEISTDCNIGNEDLIVDAILGTGIGRIISGTYLKVIETINKAQIPVLAIDVPSGLSVDDGMILGAAIRADLTVTFVVKKKGLYTGKGTSIAGEVVFKDLGIPSQLRHPTNTRLLQLDECLLEIPGRDRDAHKTAFGHVLVVGGDYGMGGAVIMAAEAAFRSGAGLVSVATRDQHALALLLRQPEIMAKGVSDDTELDPLIERATHVVLGPGLGKSEWSRWLYTKLISAGKSGVLDADALNMLAESPKDCSDWVLTPHVGEARRLLNGDKDSNRFSILSRMQKKFGGVSVLKGAGTLITDGKTITVCPYGNPGMAVAGMGDVLSGFLCGLLAQGMPLFKAAQTGVVLHAYAGDEVASKTGERGLMATDLIPVVRKLIR</sequence>
<evidence type="ECO:0000256" key="8">
    <source>
        <dbReference type="ARBA" id="ARBA00022857"/>
    </source>
</evidence>
<feature type="binding site" evidence="18">
    <location>
        <position position="154"/>
    </location>
    <ligand>
        <name>(6S)-NADPHX</name>
        <dbReference type="ChEBI" id="CHEBI:64076"/>
    </ligand>
</feature>
<feature type="domain" description="Rhodanese" evidence="20">
    <location>
        <begin position="38"/>
        <end position="95"/>
    </location>
</feature>
<dbReference type="EMBL" id="SHAG01000008">
    <property type="protein sequence ID" value="RZO76736.1"/>
    <property type="molecule type" value="Genomic_DNA"/>
</dbReference>
<comment type="subunit">
    <text evidence="17">Homotetramer.</text>
</comment>
<dbReference type="PIRSF" id="PIRSF017184">
    <property type="entry name" value="Nnr"/>
    <property type="match status" value="1"/>
</dbReference>
<dbReference type="PROSITE" id="PS51385">
    <property type="entry name" value="YJEF_N"/>
    <property type="match status" value="1"/>
</dbReference>
<feature type="binding site" evidence="18">
    <location>
        <position position="157"/>
    </location>
    <ligand>
        <name>K(+)</name>
        <dbReference type="ChEBI" id="CHEBI:29103"/>
    </ligand>
</feature>
<evidence type="ECO:0000256" key="5">
    <source>
        <dbReference type="ARBA" id="ARBA00022723"/>
    </source>
</evidence>
<evidence type="ECO:0000256" key="4">
    <source>
        <dbReference type="ARBA" id="ARBA00009524"/>
    </source>
</evidence>
<comment type="function">
    <text evidence="18">Catalyzes the epimerization of the S- and R-forms of NAD(P)HX, a damaged form of NAD(P)H that is a result of enzymatic or heat-dependent hydration. This is a prerequisite for the S-specific NAD(P)H-hydrate dehydratase to allow the repair of both epimers of NAD(P)HX.</text>
</comment>
<name>A0A520S2Q7_9GAMM</name>
<comment type="cofactor">
    <cofactor evidence="18 19">
        <name>K(+)</name>
        <dbReference type="ChEBI" id="CHEBI:29103"/>
    </cofactor>
    <text evidence="18 19">Binds 1 potassium ion per subunit.</text>
</comment>
<evidence type="ECO:0000256" key="19">
    <source>
        <dbReference type="PIRNR" id="PIRNR017184"/>
    </source>
</evidence>
<dbReference type="InterPro" id="IPR030677">
    <property type="entry name" value="Nnr"/>
</dbReference>
<dbReference type="PANTHER" id="PTHR12592">
    <property type="entry name" value="ATP-DEPENDENT (S)-NAD(P)H-HYDRATE DEHYDRATASE FAMILY MEMBER"/>
    <property type="match status" value="1"/>
</dbReference>
<feature type="binding site" evidence="17">
    <location>
        <position position="254"/>
    </location>
    <ligand>
        <name>(6S)-NADPHX</name>
        <dbReference type="ChEBI" id="CHEBI:64076"/>
    </ligand>
</feature>
<feature type="binding site" evidence="18">
    <location>
        <begin position="125"/>
        <end position="131"/>
    </location>
    <ligand>
        <name>(6S)-NADPHX</name>
        <dbReference type="ChEBI" id="CHEBI:64076"/>
    </ligand>
</feature>
<keyword evidence="8 17" id="KW-0521">NADP</keyword>
<comment type="catalytic activity">
    <reaction evidence="16 17 19">
        <text>(6S)-NADPHX + ADP = AMP + phosphate + NADPH + H(+)</text>
        <dbReference type="Rhea" id="RHEA:32235"/>
        <dbReference type="ChEBI" id="CHEBI:15378"/>
        <dbReference type="ChEBI" id="CHEBI:43474"/>
        <dbReference type="ChEBI" id="CHEBI:57783"/>
        <dbReference type="ChEBI" id="CHEBI:64076"/>
        <dbReference type="ChEBI" id="CHEBI:456215"/>
        <dbReference type="ChEBI" id="CHEBI:456216"/>
        <dbReference type="EC" id="4.2.1.136"/>
    </reaction>
</comment>
<reference evidence="23 24" key="1">
    <citation type="submission" date="2019-02" db="EMBL/GenBank/DDBJ databases">
        <title>Prokaryotic population dynamics and viral predation in marine succession experiment using metagenomics: the confinement effect.</title>
        <authorList>
            <person name="Haro-Moreno J.M."/>
            <person name="Rodriguez-Valera F."/>
            <person name="Lopez-Perez M."/>
        </authorList>
    </citation>
    <scope>NUCLEOTIDE SEQUENCE [LARGE SCALE GENOMIC DNA]</scope>
    <source>
        <strain evidence="23">MED-G157</strain>
    </source>
</reference>
<feature type="domain" description="YjeF N-terminal" evidence="22">
    <location>
        <begin position="11"/>
        <end position="211"/>
    </location>
</feature>
<dbReference type="SUPFAM" id="SSF53613">
    <property type="entry name" value="Ribokinase-like"/>
    <property type="match status" value="1"/>
</dbReference>
<evidence type="ECO:0000256" key="10">
    <source>
        <dbReference type="ARBA" id="ARBA00023027"/>
    </source>
</evidence>
<dbReference type="CDD" id="cd01171">
    <property type="entry name" value="YXKO-related"/>
    <property type="match status" value="1"/>
</dbReference>
<feature type="binding site" evidence="17">
    <location>
        <position position="423"/>
    </location>
    <ligand>
        <name>AMP</name>
        <dbReference type="ChEBI" id="CHEBI:456215"/>
    </ligand>
</feature>
<dbReference type="PROSITE" id="PS50206">
    <property type="entry name" value="RHODANESE_3"/>
    <property type="match status" value="1"/>
</dbReference>
<organism evidence="23 24">
    <name type="scientific">OM182 bacterium</name>
    <dbReference type="NCBI Taxonomy" id="2510334"/>
    <lineage>
        <taxon>Bacteria</taxon>
        <taxon>Pseudomonadati</taxon>
        <taxon>Pseudomonadota</taxon>
        <taxon>Gammaproteobacteria</taxon>
        <taxon>OMG group</taxon>
        <taxon>OM182 clade</taxon>
    </lineage>
</organism>
<feature type="binding site" evidence="18">
    <location>
        <position position="136"/>
    </location>
    <ligand>
        <name>(6S)-NADPHX</name>
        <dbReference type="ChEBI" id="CHEBI:64076"/>
    </ligand>
</feature>
<dbReference type="InterPro" id="IPR029056">
    <property type="entry name" value="Ribokinase-like"/>
</dbReference>
<dbReference type="SUPFAM" id="SSF64153">
    <property type="entry name" value="YjeF N-terminal domain-like"/>
    <property type="match status" value="1"/>
</dbReference>
<evidence type="ECO:0000259" key="20">
    <source>
        <dbReference type="PROSITE" id="PS50206"/>
    </source>
</evidence>
<dbReference type="GO" id="GO:0052856">
    <property type="term" value="F:NAD(P)HX epimerase activity"/>
    <property type="evidence" value="ECO:0007669"/>
    <property type="project" value="UniProtKB-UniRule"/>
</dbReference>
<protein>
    <recommendedName>
        <fullName evidence="19">Bifunctional NAD(P)H-hydrate repair enzyme</fullName>
    </recommendedName>
    <alternativeName>
        <fullName evidence="19">Nicotinamide nucleotide repair protein</fullName>
    </alternativeName>
    <domain>
        <recommendedName>
            <fullName evidence="19">ADP-dependent (S)-NAD(P)H-hydrate dehydratase</fullName>
            <ecNumber evidence="19">4.2.1.136</ecNumber>
        </recommendedName>
        <alternativeName>
            <fullName evidence="19">ADP-dependent NAD(P)HX dehydratase</fullName>
        </alternativeName>
    </domain>
    <domain>
        <recommendedName>
            <fullName evidence="19">NAD(P)H-hydrate epimerase</fullName>
            <ecNumber evidence="19">5.1.99.6</ecNumber>
        </recommendedName>
    </domain>
</protein>
<dbReference type="Pfam" id="PF01256">
    <property type="entry name" value="Carb_kinase"/>
    <property type="match status" value="1"/>
</dbReference>
<dbReference type="AlphaFoldDB" id="A0A520S2Q7"/>
<dbReference type="Pfam" id="PF03853">
    <property type="entry name" value="YjeF_N"/>
    <property type="match status" value="1"/>
</dbReference>
<keyword evidence="7 17" id="KW-0067">ATP-binding</keyword>
<comment type="catalytic activity">
    <reaction evidence="15 17 19">
        <text>(6S)-NADHX + ADP = AMP + phosphate + NADH + H(+)</text>
        <dbReference type="Rhea" id="RHEA:32223"/>
        <dbReference type="ChEBI" id="CHEBI:15378"/>
        <dbReference type="ChEBI" id="CHEBI:43474"/>
        <dbReference type="ChEBI" id="CHEBI:57945"/>
        <dbReference type="ChEBI" id="CHEBI:64074"/>
        <dbReference type="ChEBI" id="CHEBI:456215"/>
        <dbReference type="ChEBI" id="CHEBI:456216"/>
        <dbReference type="EC" id="4.2.1.136"/>
    </reaction>
</comment>
<dbReference type="GO" id="GO:0005524">
    <property type="term" value="F:ATP binding"/>
    <property type="evidence" value="ECO:0007669"/>
    <property type="project" value="UniProtKB-UniRule"/>
</dbReference>
<evidence type="ECO:0000259" key="21">
    <source>
        <dbReference type="PROSITE" id="PS51383"/>
    </source>
</evidence>
<comment type="similarity">
    <text evidence="18">Belongs to the NnrE/AIBP family.</text>
</comment>
<dbReference type="InterPro" id="IPR004443">
    <property type="entry name" value="YjeF_N_dom"/>
</dbReference>
<evidence type="ECO:0000259" key="22">
    <source>
        <dbReference type="PROSITE" id="PS51385"/>
    </source>
</evidence>
<dbReference type="PROSITE" id="PS01050">
    <property type="entry name" value="YJEF_C_2"/>
    <property type="match status" value="1"/>
</dbReference>
<accession>A0A520S2Q7</accession>
<dbReference type="Gene3D" id="3.40.1190.20">
    <property type="match status" value="1"/>
</dbReference>
<gene>
    <name evidence="17" type="primary">nnrD</name>
    <name evidence="18" type="synonym">nnrE</name>
    <name evidence="23" type="ORF">EVA68_03345</name>
</gene>
<evidence type="ECO:0000313" key="23">
    <source>
        <dbReference type="EMBL" id="RZO76736.1"/>
    </source>
</evidence>
<dbReference type="GO" id="GO:0052855">
    <property type="term" value="F:ADP-dependent NAD(P)H-hydrate dehydratase activity"/>
    <property type="evidence" value="ECO:0007669"/>
    <property type="project" value="UniProtKB-UniRule"/>
</dbReference>
<evidence type="ECO:0000256" key="1">
    <source>
        <dbReference type="ARBA" id="ARBA00000013"/>
    </source>
</evidence>
<comment type="function">
    <text evidence="17">Catalyzes the dehydration of the S-form of NAD(P)HX at the expense of ADP, which is converted to AMP. Together with NAD(P)HX epimerase, which catalyzes the epimerization of the S- and R-forms, the enzyme allows the repair of both epimers of NAD(P)HX, a damaged form of NAD(P)H that is a result of enzymatic or heat-dependent hydration.</text>
</comment>
<feature type="binding site" evidence="17">
    <location>
        <position position="424"/>
    </location>
    <ligand>
        <name>(6S)-NADPHX</name>
        <dbReference type="ChEBI" id="CHEBI:64076"/>
    </ligand>
</feature>
<keyword evidence="6 17" id="KW-0547">Nucleotide-binding</keyword>
<comment type="caution">
    <text evidence="23">The sequence shown here is derived from an EMBL/GenBank/DDBJ whole genome shotgun (WGS) entry which is preliminary data.</text>
</comment>
<keyword evidence="13" id="KW-0511">Multifunctional enzyme</keyword>
<comment type="catalytic activity">
    <reaction evidence="1 18 19">
        <text>(6R)-NADHX = (6S)-NADHX</text>
        <dbReference type="Rhea" id="RHEA:32215"/>
        <dbReference type="ChEBI" id="CHEBI:64074"/>
        <dbReference type="ChEBI" id="CHEBI:64075"/>
        <dbReference type="EC" id="5.1.99.6"/>
    </reaction>
</comment>
<evidence type="ECO:0000256" key="2">
    <source>
        <dbReference type="ARBA" id="ARBA00000909"/>
    </source>
</evidence>
<comment type="function">
    <text evidence="14 19">Bifunctional enzyme that catalyzes the epimerization of the S- and R-forms of NAD(P)HX and the dehydration of the S-form of NAD(P)HX at the expense of ADP, which is converted to AMP. This allows the repair of both epimers of NAD(P)HX, a damaged form of NAD(P)H that is a result of enzymatic or heat-dependent hydration.</text>
</comment>
<comment type="caution">
    <text evidence="18">Lacks conserved residue(s) required for the propagation of feature annotation.</text>
</comment>
<dbReference type="GO" id="GO:0110051">
    <property type="term" value="P:metabolite repair"/>
    <property type="evidence" value="ECO:0007669"/>
    <property type="project" value="TreeGrafter"/>
</dbReference>
<dbReference type="Gene3D" id="3.40.50.10260">
    <property type="entry name" value="YjeF N-terminal domain"/>
    <property type="match status" value="1"/>
</dbReference>
<keyword evidence="10 17" id="KW-0520">NAD</keyword>
<evidence type="ECO:0000256" key="13">
    <source>
        <dbReference type="ARBA" id="ARBA00023268"/>
    </source>
</evidence>
<keyword evidence="11 18" id="KW-0413">Isomerase</keyword>
<feature type="binding site" evidence="17">
    <location>
        <position position="361"/>
    </location>
    <ligand>
        <name>(6S)-NADPHX</name>
        <dbReference type="ChEBI" id="CHEBI:64076"/>
    </ligand>
</feature>
<dbReference type="NCBIfam" id="TIGR00197">
    <property type="entry name" value="yjeF_nterm"/>
    <property type="match status" value="1"/>
</dbReference>
<evidence type="ECO:0000256" key="14">
    <source>
        <dbReference type="ARBA" id="ARBA00025153"/>
    </source>
</evidence>
<keyword evidence="9 18" id="KW-0630">Potassium</keyword>
<evidence type="ECO:0000256" key="6">
    <source>
        <dbReference type="ARBA" id="ARBA00022741"/>
    </source>
</evidence>
<dbReference type="PANTHER" id="PTHR12592:SF0">
    <property type="entry name" value="ATP-DEPENDENT (S)-NAD(P)H-HYDRATE DEHYDRATASE"/>
    <property type="match status" value="1"/>
</dbReference>
<dbReference type="GO" id="GO:0046496">
    <property type="term" value="P:nicotinamide nucleotide metabolic process"/>
    <property type="evidence" value="ECO:0007669"/>
    <property type="project" value="UniProtKB-UniRule"/>
</dbReference>
<dbReference type="HAMAP" id="MF_01966">
    <property type="entry name" value="NADHX_epimerase"/>
    <property type="match status" value="1"/>
</dbReference>
<feature type="binding site" evidence="17">
    <location>
        <position position="315"/>
    </location>
    <ligand>
        <name>(6S)-NADPHX</name>
        <dbReference type="ChEBI" id="CHEBI:64076"/>
    </ligand>
</feature>
<evidence type="ECO:0000256" key="12">
    <source>
        <dbReference type="ARBA" id="ARBA00023239"/>
    </source>
</evidence>
<dbReference type="EC" id="5.1.99.6" evidence="19"/>
<keyword evidence="12 17" id="KW-0456">Lyase</keyword>
<evidence type="ECO:0000256" key="16">
    <source>
        <dbReference type="ARBA" id="ARBA00049209"/>
    </source>
</evidence>
<evidence type="ECO:0000256" key="18">
    <source>
        <dbReference type="HAMAP-Rule" id="MF_01966"/>
    </source>
</evidence>
<keyword evidence="5 18" id="KW-0479">Metal-binding</keyword>